<gene>
    <name evidence="2" type="ORF">AGERDE_LOCUS4676</name>
</gene>
<keyword evidence="3" id="KW-1185">Reference proteome</keyword>
<evidence type="ECO:0000313" key="2">
    <source>
        <dbReference type="EMBL" id="CAG8509690.1"/>
    </source>
</evidence>
<evidence type="ECO:0000256" key="1">
    <source>
        <dbReference type="SAM" id="MobiDB-lite"/>
    </source>
</evidence>
<dbReference type="OrthoDB" id="2338937at2759"/>
<comment type="caution">
    <text evidence="2">The sequence shown here is derived from an EMBL/GenBank/DDBJ whole genome shotgun (WGS) entry which is preliminary data.</text>
</comment>
<feature type="region of interest" description="Disordered" evidence="1">
    <location>
        <begin position="1"/>
        <end position="20"/>
    </location>
</feature>
<protein>
    <submittedName>
        <fullName evidence="2">12516_t:CDS:1</fullName>
    </submittedName>
</protein>
<evidence type="ECO:0000313" key="3">
    <source>
        <dbReference type="Proteomes" id="UP000789831"/>
    </source>
</evidence>
<dbReference type="EMBL" id="CAJVPL010000560">
    <property type="protein sequence ID" value="CAG8509690.1"/>
    <property type="molecule type" value="Genomic_DNA"/>
</dbReference>
<accession>A0A9N8ZWG1</accession>
<dbReference type="AlphaFoldDB" id="A0A9N8ZWG1"/>
<name>A0A9N8ZWG1_9GLOM</name>
<sequence length="603" mass="70582">MPTKDYDMTKNSPEKKQNLESNHNQSTFTFPIEILPDILEYFAKDSTTLYNLLFVNNEFCDATIPILWRDPFGIVEQWKKSNRSKMTEFFKIFFDGLSKNDVAMIESCGFAIPRIEREPYASYISFMQVFDHDDIVRALLAYFQSSSVPRRRTDPKFLSFYILRQVFRYSIKIRKVSIMYYDIAVRSMADISSWFEQISQRHQKIEKIQISEAVHLNGSQGTVRSLGFWCGVVKLINSQRKLQELEVFGVHQGIEYIFDFLRLGHATLSKIRFDSCGIPNEKLAEITDWKILGQLAELRFSDCVVVASSEILFFVKPLDLTFLSFLEPKMMLKSSSDCDVQFSSYTIDSENSSTQDLYSIIQVNRQWCQVAIPILWSYPFFNYYSSKASWKIITTYLDCVPEADRVLLTLKPTAPKRKRSFFRKKYQNSELQAAKQSTTLRIKVAVEWRVRYQGDLYYKNATLVLWVILELLNKEGSSICELTGTISNGMNFHNVIDLPSTEKLWSWISRIKKCNLKVEDFPRLEDCPVWLEFLPSNIASLELNFRIFRSTRHSEFLPRLLKKMDNLREIRIIDSPFNSFRQKPIVEYPRRFSPSNDAQIHPV</sequence>
<feature type="compositionally biased region" description="Basic and acidic residues" evidence="1">
    <location>
        <begin position="1"/>
        <end position="18"/>
    </location>
</feature>
<organism evidence="2 3">
    <name type="scientific">Ambispora gerdemannii</name>
    <dbReference type="NCBI Taxonomy" id="144530"/>
    <lineage>
        <taxon>Eukaryota</taxon>
        <taxon>Fungi</taxon>
        <taxon>Fungi incertae sedis</taxon>
        <taxon>Mucoromycota</taxon>
        <taxon>Glomeromycotina</taxon>
        <taxon>Glomeromycetes</taxon>
        <taxon>Archaeosporales</taxon>
        <taxon>Ambisporaceae</taxon>
        <taxon>Ambispora</taxon>
    </lineage>
</organism>
<proteinExistence type="predicted"/>
<dbReference type="Proteomes" id="UP000789831">
    <property type="component" value="Unassembled WGS sequence"/>
</dbReference>
<reference evidence="2" key="1">
    <citation type="submission" date="2021-06" db="EMBL/GenBank/DDBJ databases">
        <authorList>
            <person name="Kallberg Y."/>
            <person name="Tangrot J."/>
            <person name="Rosling A."/>
        </authorList>
    </citation>
    <scope>NUCLEOTIDE SEQUENCE</scope>
    <source>
        <strain evidence="2">MT106</strain>
    </source>
</reference>